<comment type="caution">
    <text evidence="1">The sequence shown here is derived from an EMBL/GenBank/DDBJ whole genome shotgun (WGS) entry which is preliminary data.</text>
</comment>
<keyword evidence="2" id="KW-1185">Reference proteome</keyword>
<dbReference type="Proteomes" id="UP000821845">
    <property type="component" value="Chromosome 11"/>
</dbReference>
<organism evidence="1 2">
    <name type="scientific">Hyalomma asiaticum</name>
    <name type="common">Tick</name>
    <dbReference type="NCBI Taxonomy" id="266040"/>
    <lineage>
        <taxon>Eukaryota</taxon>
        <taxon>Metazoa</taxon>
        <taxon>Ecdysozoa</taxon>
        <taxon>Arthropoda</taxon>
        <taxon>Chelicerata</taxon>
        <taxon>Arachnida</taxon>
        <taxon>Acari</taxon>
        <taxon>Parasitiformes</taxon>
        <taxon>Ixodida</taxon>
        <taxon>Ixodoidea</taxon>
        <taxon>Ixodidae</taxon>
        <taxon>Hyalomminae</taxon>
        <taxon>Hyalomma</taxon>
    </lineage>
</organism>
<evidence type="ECO:0000313" key="2">
    <source>
        <dbReference type="Proteomes" id="UP000821845"/>
    </source>
</evidence>
<protein>
    <submittedName>
        <fullName evidence="1">Uncharacterized protein</fullName>
    </submittedName>
</protein>
<evidence type="ECO:0000313" key="1">
    <source>
        <dbReference type="EMBL" id="KAH6941295.1"/>
    </source>
</evidence>
<dbReference type="EMBL" id="CM023491">
    <property type="protein sequence ID" value="KAH6941295.1"/>
    <property type="molecule type" value="Genomic_DNA"/>
</dbReference>
<proteinExistence type="predicted"/>
<gene>
    <name evidence="1" type="ORF">HPB50_015969</name>
</gene>
<name>A0ACB7T340_HYAAI</name>
<reference evidence="1" key="1">
    <citation type="submission" date="2020-05" db="EMBL/GenBank/DDBJ databases">
        <title>Large-scale comparative analyses of tick genomes elucidate their genetic diversity and vector capacities.</title>
        <authorList>
            <person name="Jia N."/>
            <person name="Wang J."/>
            <person name="Shi W."/>
            <person name="Du L."/>
            <person name="Sun Y."/>
            <person name="Zhan W."/>
            <person name="Jiang J."/>
            <person name="Wang Q."/>
            <person name="Zhang B."/>
            <person name="Ji P."/>
            <person name="Sakyi L.B."/>
            <person name="Cui X."/>
            <person name="Yuan T."/>
            <person name="Jiang B."/>
            <person name="Yang W."/>
            <person name="Lam T.T.-Y."/>
            <person name="Chang Q."/>
            <person name="Ding S."/>
            <person name="Wang X."/>
            <person name="Zhu J."/>
            <person name="Ruan X."/>
            <person name="Zhao L."/>
            <person name="Wei J."/>
            <person name="Que T."/>
            <person name="Du C."/>
            <person name="Cheng J."/>
            <person name="Dai P."/>
            <person name="Han X."/>
            <person name="Huang E."/>
            <person name="Gao Y."/>
            <person name="Liu J."/>
            <person name="Shao H."/>
            <person name="Ye R."/>
            <person name="Li L."/>
            <person name="Wei W."/>
            <person name="Wang X."/>
            <person name="Wang C."/>
            <person name="Yang T."/>
            <person name="Huo Q."/>
            <person name="Li W."/>
            <person name="Guo W."/>
            <person name="Chen H."/>
            <person name="Zhou L."/>
            <person name="Ni X."/>
            <person name="Tian J."/>
            <person name="Zhou Y."/>
            <person name="Sheng Y."/>
            <person name="Liu T."/>
            <person name="Pan Y."/>
            <person name="Xia L."/>
            <person name="Li J."/>
            <person name="Zhao F."/>
            <person name="Cao W."/>
        </authorList>
    </citation>
    <scope>NUCLEOTIDE SEQUENCE</scope>
    <source>
        <strain evidence="1">Hyas-2018</strain>
    </source>
</reference>
<accession>A0ACB7T340</accession>
<sequence length="261" mass="29409">MTHGGAANRYPGKLYEEAARELVTKFPSLADSTGTGYDSWRTQLRYKAKYQRRKLKVQDEADSPLPHKRAKKAEESTQKRVSRPSLVHQEFKALTEVTLLLALKNALQPFHHKIMASAKSKHHLEDFFKVLADVEGATPEPAKDDLMLTAAMYVLPSLVKERMEAFVRIREPEAVYLVPTVTYTGQILTTVEFIVHLEMLPLPAASLLEAIATQMALYWTFDIVFYAKTQKTFDLICRLLGVGSGVQATPLVRVAHTLLQK</sequence>